<protein>
    <submittedName>
        <fullName evidence="1">Uncharacterized protein</fullName>
    </submittedName>
</protein>
<accession>X1DZ50</accession>
<comment type="caution">
    <text evidence="1">The sequence shown here is derived from an EMBL/GenBank/DDBJ whole genome shotgun (WGS) entry which is preliminary data.</text>
</comment>
<gene>
    <name evidence="1" type="ORF">S01H4_64411</name>
</gene>
<reference evidence="1" key="1">
    <citation type="journal article" date="2014" name="Front. Microbiol.">
        <title>High frequency of phylogenetically diverse reductive dehalogenase-homologous genes in deep subseafloor sedimentary metagenomes.</title>
        <authorList>
            <person name="Kawai M."/>
            <person name="Futagami T."/>
            <person name="Toyoda A."/>
            <person name="Takaki Y."/>
            <person name="Nishi S."/>
            <person name="Hori S."/>
            <person name="Arai W."/>
            <person name="Tsubouchi T."/>
            <person name="Morono Y."/>
            <person name="Uchiyama I."/>
            <person name="Ito T."/>
            <person name="Fujiyama A."/>
            <person name="Inagaki F."/>
            <person name="Takami H."/>
        </authorList>
    </citation>
    <scope>NUCLEOTIDE SEQUENCE</scope>
    <source>
        <strain evidence="1">Expedition CK06-06</strain>
    </source>
</reference>
<dbReference type="Gene3D" id="2.130.10.10">
    <property type="entry name" value="YVTN repeat-like/Quinoprotein amine dehydrogenase"/>
    <property type="match status" value="1"/>
</dbReference>
<dbReference type="InterPro" id="IPR015943">
    <property type="entry name" value="WD40/YVTN_repeat-like_dom_sf"/>
</dbReference>
<dbReference type="SUPFAM" id="SSF50998">
    <property type="entry name" value="Quinoprotein alcohol dehydrogenase-like"/>
    <property type="match status" value="1"/>
</dbReference>
<feature type="non-terminal residue" evidence="1">
    <location>
        <position position="88"/>
    </location>
</feature>
<evidence type="ECO:0000313" key="1">
    <source>
        <dbReference type="EMBL" id="GAH10194.1"/>
    </source>
</evidence>
<dbReference type="InterPro" id="IPR011047">
    <property type="entry name" value="Quinoprotein_ADH-like_sf"/>
</dbReference>
<dbReference type="AlphaFoldDB" id="X1DZ50"/>
<proteinExistence type="predicted"/>
<sequence>MTIPAPIVVGDKVLISNSTVHVLDAETGELLEKWFGVDFVNSPAFAYGKVYFIDYAGGMKALVPIVREPPTLIQPWLVVLACIGAGIV</sequence>
<organism evidence="1">
    <name type="scientific">marine sediment metagenome</name>
    <dbReference type="NCBI Taxonomy" id="412755"/>
    <lineage>
        <taxon>unclassified sequences</taxon>
        <taxon>metagenomes</taxon>
        <taxon>ecological metagenomes</taxon>
    </lineage>
</organism>
<dbReference type="EMBL" id="BART01039051">
    <property type="protein sequence ID" value="GAH10194.1"/>
    <property type="molecule type" value="Genomic_DNA"/>
</dbReference>
<name>X1DZ50_9ZZZZ</name>